<dbReference type="InterPro" id="IPR020846">
    <property type="entry name" value="MFS_dom"/>
</dbReference>
<keyword evidence="10" id="KW-1185">Reference proteome</keyword>
<feature type="transmembrane region" description="Helical" evidence="7">
    <location>
        <begin position="157"/>
        <end position="178"/>
    </location>
</feature>
<dbReference type="Pfam" id="PF02522">
    <property type="entry name" value="Antibiotic_NAT"/>
    <property type="match status" value="1"/>
</dbReference>
<gene>
    <name evidence="9" type="ORF">GCM10022254_15380</name>
</gene>
<feature type="transmembrane region" description="Helical" evidence="7">
    <location>
        <begin position="318"/>
        <end position="342"/>
    </location>
</feature>
<keyword evidence="4 7" id="KW-1133">Transmembrane helix</keyword>
<reference evidence="10" key="1">
    <citation type="journal article" date="2019" name="Int. J. Syst. Evol. Microbiol.">
        <title>The Global Catalogue of Microorganisms (GCM) 10K type strain sequencing project: providing services to taxonomists for standard genome sequencing and annotation.</title>
        <authorList>
            <consortium name="The Broad Institute Genomics Platform"/>
            <consortium name="The Broad Institute Genome Sequencing Center for Infectious Disease"/>
            <person name="Wu L."/>
            <person name="Ma J."/>
        </authorList>
    </citation>
    <scope>NUCLEOTIDE SEQUENCE [LARGE SCALE GENOMIC DNA]</scope>
    <source>
        <strain evidence="10">JCM 17440</strain>
    </source>
</reference>
<keyword evidence="6" id="KW-0808">Transferase</keyword>
<dbReference type="InterPro" id="IPR050189">
    <property type="entry name" value="MFS_Efflux_Transporters"/>
</dbReference>
<evidence type="ECO:0000313" key="9">
    <source>
        <dbReference type="EMBL" id="GAA4227509.1"/>
    </source>
</evidence>
<feature type="transmembrane region" description="Helical" evidence="7">
    <location>
        <begin position="70"/>
        <end position="89"/>
    </location>
</feature>
<proteinExistence type="inferred from homology"/>
<evidence type="ECO:0000313" key="10">
    <source>
        <dbReference type="Proteomes" id="UP001501710"/>
    </source>
</evidence>
<dbReference type="Gene3D" id="1.20.1250.20">
    <property type="entry name" value="MFS general substrate transporter like domains"/>
    <property type="match status" value="2"/>
</dbReference>
<evidence type="ECO:0000256" key="7">
    <source>
        <dbReference type="SAM" id="Phobius"/>
    </source>
</evidence>
<feature type="transmembrane region" description="Helical" evidence="7">
    <location>
        <begin position="39"/>
        <end position="58"/>
    </location>
</feature>
<evidence type="ECO:0000256" key="1">
    <source>
        <dbReference type="ARBA" id="ARBA00004651"/>
    </source>
</evidence>
<dbReference type="InterPro" id="IPR011701">
    <property type="entry name" value="MFS"/>
</dbReference>
<dbReference type="InterPro" id="IPR028345">
    <property type="entry name" value="Antibiotic_NAT-like"/>
</dbReference>
<feature type="transmembrane region" description="Helical" evidence="7">
    <location>
        <begin position="199"/>
        <end position="221"/>
    </location>
</feature>
<comment type="catalytic activity">
    <reaction evidence="6">
        <text>a 2-deoxystreptamine antibiotic + acetyl-CoA = an N(3)-acetyl-2-deoxystreptamine antibiotic + CoA + H(+)</text>
        <dbReference type="Rhea" id="RHEA:12665"/>
        <dbReference type="ChEBI" id="CHEBI:15378"/>
        <dbReference type="ChEBI" id="CHEBI:57287"/>
        <dbReference type="ChEBI" id="CHEBI:57288"/>
        <dbReference type="ChEBI" id="CHEBI:57921"/>
        <dbReference type="ChEBI" id="CHEBI:77452"/>
        <dbReference type="EC" id="2.3.1.81"/>
    </reaction>
</comment>
<feature type="transmembrane region" description="Helical" evidence="7">
    <location>
        <begin position="233"/>
        <end position="253"/>
    </location>
</feature>
<evidence type="ECO:0000256" key="6">
    <source>
        <dbReference type="RuleBase" id="RU365031"/>
    </source>
</evidence>
<protein>
    <recommendedName>
        <fullName evidence="6">Aminoglycoside N(3)-acetyltransferase</fullName>
        <ecNumber evidence="6">2.3.1.-</ecNumber>
    </recommendedName>
</protein>
<accession>A0ABP8BVE8</accession>
<keyword evidence="2" id="KW-1003">Cell membrane</keyword>
<dbReference type="EMBL" id="BAABAS010000004">
    <property type="protein sequence ID" value="GAA4227509.1"/>
    <property type="molecule type" value="Genomic_DNA"/>
</dbReference>
<feature type="transmembrane region" description="Helical" evidence="7">
    <location>
        <begin position="128"/>
        <end position="151"/>
    </location>
</feature>
<evidence type="ECO:0000256" key="5">
    <source>
        <dbReference type="ARBA" id="ARBA00023136"/>
    </source>
</evidence>
<feature type="transmembrane region" description="Helical" evidence="7">
    <location>
        <begin position="95"/>
        <end position="116"/>
    </location>
</feature>
<dbReference type="InterPro" id="IPR036259">
    <property type="entry name" value="MFS_trans_sf"/>
</dbReference>
<comment type="caution">
    <text evidence="9">The sequence shown here is derived from an EMBL/GenBank/DDBJ whole genome shotgun (WGS) entry which is preliminary data.</text>
</comment>
<keyword evidence="5 7" id="KW-0472">Membrane</keyword>
<evidence type="ECO:0000256" key="4">
    <source>
        <dbReference type="ARBA" id="ARBA00022989"/>
    </source>
</evidence>
<evidence type="ECO:0000256" key="3">
    <source>
        <dbReference type="ARBA" id="ARBA00022692"/>
    </source>
</evidence>
<dbReference type="EC" id="2.3.1.-" evidence="6"/>
<dbReference type="PANTHER" id="PTHR43124:SF10">
    <property type="entry name" value="PURINE EFFLUX PUMP PBUE"/>
    <property type="match status" value="1"/>
</dbReference>
<dbReference type="Proteomes" id="UP001501710">
    <property type="component" value="Unassembled WGS sequence"/>
</dbReference>
<dbReference type="SUPFAM" id="SSF110710">
    <property type="entry name" value="TTHA0583/YokD-like"/>
    <property type="match status" value="1"/>
</dbReference>
<keyword evidence="6" id="KW-0012">Acyltransferase</keyword>
<feature type="domain" description="Major facilitator superfamily (MFS) profile" evidence="8">
    <location>
        <begin position="4"/>
        <end position="379"/>
    </location>
</feature>
<feature type="transmembrane region" description="Helical" evidence="7">
    <location>
        <begin position="348"/>
        <end position="370"/>
    </location>
</feature>
<feature type="transmembrane region" description="Helical" evidence="7">
    <location>
        <begin position="265"/>
        <end position="284"/>
    </location>
</feature>
<dbReference type="PANTHER" id="PTHR43124">
    <property type="entry name" value="PURINE EFFLUX PUMP PBUE"/>
    <property type="match status" value="1"/>
</dbReference>
<dbReference type="SUPFAM" id="SSF103473">
    <property type="entry name" value="MFS general substrate transporter"/>
    <property type="match status" value="1"/>
</dbReference>
<dbReference type="Pfam" id="PF07690">
    <property type="entry name" value="MFS_1"/>
    <property type="match status" value="1"/>
</dbReference>
<sequence>MLRRLLPLALATFAVGTDSYVIAGLLPAMAADLDVSTPAAGQLVTVFALVMALSAPVMGALTSALDRRSALLIALSVFVVGNAATALATSYEVVMIARVVTAIGAGTINSAASSAAGAIAPPERRGRALAFVLGGLTLATALGLPLGTLIGRSDWHITLWAVAGIGLVAALGIAVGLPKMTLPAASLGDRLRPLKQGRVLALLAVTTLAFLGAYTLYTYIGPALRDATGGSESWFTVVLLVWGIGILAGNIVAGRLVDRHDPARVLTAPLALAALALAFTPVATDTLASTLVWAAIWGVALGVIVVPQQHRLIALSPAAAPILLGLNSSAIYVGIALGGGLGGAVQEWFAIAPVTLGLPAAGVTTLALLYHLTTTRRRPPEPRPTPSAPPYDFTDWPEDWQAAVRAEHPAYDPRVSEADHNNGRLPEALRRWPGAVRSRHPDASFAALGPAAHALMDDHPWDDPHGPDSPLARLAARGGRVLMLGAPLEALTLLHHAATFSR</sequence>
<organism evidence="9 10">
    <name type="scientific">Actinomadura meridiana</name>
    <dbReference type="NCBI Taxonomy" id="559626"/>
    <lineage>
        <taxon>Bacteria</taxon>
        <taxon>Bacillati</taxon>
        <taxon>Actinomycetota</taxon>
        <taxon>Actinomycetes</taxon>
        <taxon>Streptosporangiales</taxon>
        <taxon>Thermomonosporaceae</taxon>
        <taxon>Actinomadura</taxon>
    </lineage>
</organism>
<dbReference type="InterPro" id="IPR003679">
    <property type="entry name" value="Amioglycoside_AcTrfase"/>
</dbReference>
<evidence type="ECO:0000256" key="2">
    <source>
        <dbReference type="ARBA" id="ARBA00022475"/>
    </source>
</evidence>
<comment type="similarity">
    <text evidence="6">Belongs to the antibiotic N-acetyltransferase family.</text>
</comment>
<name>A0ABP8BVE8_9ACTN</name>
<evidence type="ECO:0000259" key="8">
    <source>
        <dbReference type="PROSITE" id="PS50850"/>
    </source>
</evidence>
<dbReference type="PROSITE" id="PS50850">
    <property type="entry name" value="MFS"/>
    <property type="match status" value="1"/>
</dbReference>
<feature type="transmembrane region" description="Helical" evidence="7">
    <location>
        <begin position="290"/>
        <end position="306"/>
    </location>
</feature>
<keyword evidence="6" id="KW-0046">Antibiotic resistance</keyword>
<dbReference type="CDD" id="cd17324">
    <property type="entry name" value="MFS_NepI_like"/>
    <property type="match status" value="1"/>
</dbReference>
<comment type="subcellular location">
    <subcellularLocation>
        <location evidence="1">Cell membrane</location>
        <topology evidence="1">Multi-pass membrane protein</topology>
    </subcellularLocation>
</comment>
<keyword evidence="3 7" id="KW-0812">Transmembrane</keyword>